<organism evidence="1 2">
    <name type="scientific">[Ruminococcus] lactaris</name>
    <dbReference type="NCBI Taxonomy" id="46228"/>
    <lineage>
        <taxon>Bacteria</taxon>
        <taxon>Bacillati</taxon>
        <taxon>Bacillota</taxon>
        <taxon>Clostridia</taxon>
        <taxon>Lachnospirales</taxon>
        <taxon>Lachnospiraceae</taxon>
        <taxon>Mediterraneibacter</taxon>
    </lineage>
</organism>
<protein>
    <recommendedName>
        <fullName evidence="3">XRE family transcriptional regulator</fullName>
    </recommendedName>
</protein>
<dbReference type="Proteomes" id="UP000284902">
    <property type="component" value="Unassembled WGS sequence"/>
</dbReference>
<dbReference type="AlphaFoldDB" id="A0A414P9K1"/>
<comment type="caution">
    <text evidence="1">The sequence shown here is derived from an EMBL/GenBank/DDBJ whole genome shotgun (WGS) entry which is preliminary data.</text>
</comment>
<evidence type="ECO:0000313" key="2">
    <source>
        <dbReference type="Proteomes" id="UP000284902"/>
    </source>
</evidence>
<dbReference type="InterPro" id="IPR010982">
    <property type="entry name" value="Lambda_DNA-bd_dom_sf"/>
</dbReference>
<dbReference type="RefSeq" id="WP_118212428.1">
    <property type="nucleotide sequence ID" value="NZ_JAHQEN010000012.1"/>
</dbReference>
<dbReference type="Gene3D" id="1.10.260.40">
    <property type="entry name" value="lambda repressor-like DNA-binding domains"/>
    <property type="match status" value="1"/>
</dbReference>
<proteinExistence type="predicted"/>
<dbReference type="GO" id="GO:0003677">
    <property type="term" value="F:DNA binding"/>
    <property type="evidence" value="ECO:0007669"/>
    <property type="project" value="InterPro"/>
</dbReference>
<dbReference type="EMBL" id="QRHG01000003">
    <property type="protein sequence ID" value="RHF62944.1"/>
    <property type="molecule type" value="Genomic_DNA"/>
</dbReference>
<evidence type="ECO:0000313" key="1">
    <source>
        <dbReference type="EMBL" id="RHF62944.1"/>
    </source>
</evidence>
<gene>
    <name evidence="1" type="ORF">DW672_01685</name>
</gene>
<evidence type="ECO:0008006" key="3">
    <source>
        <dbReference type="Google" id="ProtNLM"/>
    </source>
</evidence>
<name>A0A414P9K1_9FIRM</name>
<sequence>MFKNLDAEQARHSYTNQRMADMVGISRVSYENKKKNGKFTALEAKKMCKIFKVKFDYLFATDEDEAR</sequence>
<accession>A0A414P9K1</accession>
<reference evidence="1 2" key="1">
    <citation type="submission" date="2018-08" db="EMBL/GenBank/DDBJ databases">
        <title>A genome reference for cultivated species of the human gut microbiota.</title>
        <authorList>
            <person name="Zou Y."/>
            <person name="Xue W."/>
            <person name="Luo G."/>
        </authorList>
    </citation>
    <scope>NUCLEOTIDE SEQUENCE [LARGE SCALE GENOMIC DNA]</scope>
    <source>
        <strain evidence="1 2">AM25-1LB</strain>
    </source>
</reference>
<dbReference type="SUPFAM" id="SSF47413">
    <property type="entry name" value="lambda repressor-like DNA-binding domains"/>
    <property type="match status" value="1"/>
</dbReference>